<dbReference type="Gene3D" id="3.40.50.300">
    <property type="entry name" value="P-loop containing nucleotide triphosphate hydrolases"/>
    <property type="match status" value="1"/>
</dbReference>
<dbReference type="PANTHER" id="PTHR45991">
    <property type="entry name" value="PACHYTENE CHECKPOINT PROTEIN 2"/>
    <property type="match status" value="1"/>
</dbReference>
<dbReference type="InterPro" id="IPR058249">
    <property type="entry name" value="Pch2_C"/>
</dbReference>
<evidence type="ECO:0000313" key="8">
    <source>
        <dbReference type="Proteomes" id="UP001233271"/>
    </source>
</evidence>
<name>A0AA48KYM7_9TREE</name>
<dbReference type="InterPro" id="IPR003959">
    <property type="entry name" value="ATPase_AAA_core"/>
</dbReference>
<keyword evidence="8" id="KW-1185">Reference proteome</keyword>
<dbReference type="SUPFAM" id="SSF52540">
    <property type="entry name" value="P-loop containing nucleoside triphosphate hydrolases"/>
    <property type="match status" value="1"/>
</dbReference>
<dbReference type="InterPro" id="IPR003593">
    <property type="entry name" value="AAA+_ATPase"/>
</dbReference>
<sequence>MPSRILRAPPPPRRPKYDDVDMIFTPVANGRRISGGMQAIIGLVEEMQTVVDVVGPSSEPASEVGSDEESSDEEEDGEAEPIVHVEVRLQPDSRIRPELIIAQVTYLLQAQLKWVYAGEEFTSDLWEQSSVLLDNVERIFVSETEQPGPLKGDEVEYDVHVYKTSNEGSVIEGGLEEDEDEDCPTAATVITLPSAEVEGLWENLIYEGGIKERLLRYMDTSLVFADCEIDTNVISSNRLALMYGPAGTGKTSLCRALAHKLAIRYASDKYPNGAKLIEINSHSLFSKWFSESGKLVQKVFDQVQFYLSDPGCLVVVMIDEVESIATSRAAAMKGTEPGDAVRVVNAILTQLDRLKSHPNALVLATSNLVGGIDAAFVDRADIKQFIGPPPPEAIYWILLSTFKELSKRKFGSERLAPHGDKLLPWKEAVPGLRIEHKTRRDERIWLSSVELRKLALRCHEIQASGRFLRRLPKLAHVRLGRRAARLGLWMEAFAAEVEHEAENQGYIARGDGKRAREE</sequence>
<dbReference type="Pfam" id="PF00004">
    <property type="entry name" value="AAA"/>
    <property type="match status" value="1"/>
</dbReference>
<dbReference type="AlphaFoldDB" id="A0AA48KYM7"/>
<feature type="domain" description="AAA+ ATPase" evidence="6">
    <location>
        <begin position="236"/>
        <end position="390"/>
    </location>
</feature>
<organism evidence="7 8">
    <name type="scientific">Cutaneotrichosporon cavernicola</name>
    <dbReference type="NCBI Taxonomy" id="279322"/>
    <lineage>
        <taxon>Eukaryota</taxon>
        <taxon>Fungi</taxon>
        <taxon>Dikarya</taxon>
        <taxon>Basidiomycota</taxon>
        <taxon>Agaricomycotina</taxon>
        <taxon>Tremellomycetes</taxon>
        <taxon>Trichosporonales</taxon>
        <taxon>Trichosporonaceae</taxon>
        <taxon>Cutaneotrichosporon</taxon>
    </lineage>
</organism>
<dbReference type="GO" id="GO:0005634">
    <property type="term" value="C:nucleus"/>
    <property type="evidence" value="ECO:0007669"/>
    <property type="project" value="TreeGrafter"/>
</dbReference>
<dbReference type="Proteomes" id="UP001233271">
    <property type="component" value="Chromosome 2"/>
</dbReference>
<dbReference type="EMBL" id="AP028213">
    <property type="protein sequence ID" value="BEI89569.1"/>
    <property type="molecule type" value="Genomic_DNA"/>
</dbReference>
<comment type="similarity">
    <text evidence="1">Belongs to the AAA ATPase family. PCH2 subfamily.</text>
</comment>
<evidence type="ECO:0000256" key="2">
    <source>
        <dbReference type="ARBA" id="ARBA00022741"/>
    </source>
</evidence>
<dbReference type="PANTHER" id="PTHR45991:SF1">
    <property type="entry name" value="PACHYTENE CHECKPOINT PROTEIN 2 HOMOLOG"/>
    <property type="match status" value="1"/>
</dbReference>
<proteinExistence type="inferred from homology"/>
<gene>
    <name evidence="7" type="ORF">CcaverHIS019_0209310</name>
</gene>
<dbReference type="FunFam" id="3.40.50.300:FF:001494">
    <property type="entry name" value="Pachytene checkpoint component Pch2"/>
    <property type="match status" value="1"/>
</dbReference>
<protein>
    <recommendedName>
        <fullName evidence="6">AAA+ ATPase domain-containing protein</fullName>
    </recommendedName>
</protein>
<dbReference type="InterPro" id="IPR044539">
    <property type="entry name" value="Pch2-like"/>
</dbReference>
<keyword evidence="2" id="KW-0547">Nucleotide-binding</keyword>
<dbReference type="KEGG" id="ccac:CcaHIS019_0209310"/>
<dbReference type="Pfam" id="PF23242">
    <property type="entry name" value="AAA_lid_TRIP13_C"/>
    <property type="match status" value="1"/>
</dbReference>
<feature type="region of interest" description="Disordered" evidence="5">
    <location>
        <begin position="56"/>
        <end position="81"/>
    </location>
</feature>
<dbReference type="GO" id="GO:0051598">
    <property type="term" value="P:meiotic recombination checkpoint signaling"/>
    <property type="evidence" value="ECO:0007669"/>
    <property type="project" value="TreeGrafter"/>
</dbReference>
<dbReference type="InterPro" id="IPR027417">
    <property type="entry name" value="P-loop_NTPase"/>
</dbReference>
<keyword evidence="3" id="KW-0067">ATP-binding</keyword>
<evidence type="ECO:0000256" key="3">
    <source>
        <dbReference type="ARBA" id="ARBA00022840"/>
    </source>
</evidence>
<dbReference type="GO" id="GO:0005694">
    <property type="term" value="C:chromosome"/>
    <property type="evidence" value="ECO:0007669"/>
    <property type="project" value="TreeGrafter"/>
</dbReference>
<evidence type="ECO:0000259" key="6">
    <source>
        <dbReference type="SMART" id="SM00382"/>
    </source>
</evidence>
<dbReference type="Pfam" id="PF23563">
    <property type="entry name" value="TRIP13_N"/>
    <property type="match status" value="1"/>
</dbReference>
<accession>A0AA48KYM7</accession>
<evidence type="ECO:0000256" key="5">
    <source>
        <dbReference type="SAM" id="MobiDB-lite"/>
    </source>
</evidence>
<dbReference type="SMART" id="SM00382">
    <property type="entry name" value="AAA"/>
    <property type="match status" value="1"/>
</dbReference>
<dbReference type="GO" id="GO:0005524">
    <property type="term" value="F:ATP binding"/>
    <property type="evidence" value="ECO:0007669"/>
    <property type="project" value="UniProtKB-KW"/>
</dbReference>
<dbReference type="RefSeq" id="XP_060454835.1">
    <property type="nucleotide sequence ID" value="XM_060597997.1"/>
</dbReference>
<dbReference type="GeneID" id="85493440"/>
<dbReference type="GO" id="GO:0007131">
    <property type="term" value="P:reciprocal meiotic recombination"/>
    <property type="evidence" value="ECO:0007669"/>
    <property type="project" value="TreeGrafter"/>
</dbReference>
<keyword evidence="4" id="KW-0469">Meiosis</keyword>
<evidence type="ECO:0000256" key="4">
    <source>
        <dbReference type="ARBA" id="ARBA00023254"/>
    </source>
</evidence>
<dbReference type="GO" id="GO:0016887">
    <property type="term" value="F:ATP hydrolysis activity"/>
    <property type="evidence" value="ECO:0007669"/>
    <property type="project" value="InterPro"/>
</dbReference>
<evidence type="ECO:0000256" key="1">
    <source>
        <dbReference type="ARBA" id="ARBA00007271"/>
    </source>
</evidence>
<feature type="compositionally biased region" description="Acidic residues" evidence="5">
    <location>
        <begin position="65"/>
        <end position="79"/>
    </location>
</feature>
<reference evidence="7" key="1">
    <citation type="journal article" date="2023" name="BMC Genomics">
        <title>Chromosome-level genome assemblies of Cutaneotrichosporon spp. (Trichosporonales, Basidiomycota) reveal imbalanced evolution between nucleotide sequences and chromosome synteny.</title>
        <authorList>
            <person name="Kobayashi Y."/>
            <person name="Kayamori A."/>
            <person name="Aoki K."/>
            <person name="Shiwa Y."/>
            <person name="Matsutani M."/>
            <person name="Fujita N."/>
            <person name="Sugita T."/>
            <person name="Iwasaki W."/>
            <person name="Tanaka N."/>
            <person name="Takashima M."/>
        </authorList>
    </citation>
    <scope>NUCLEOTIDE SEQUENCE</scope>
    <source>
        <strain evidence="7">HIS019</strain>
    </source>
</reference>
<evidence type="ECO:0000313" key="7">
    <source>
        <dbReference type="EMBL" id="BEI89569.1"/>
    </source>
</evidence>